<accession>A0ABV7ATQ3</accession>
<evidence type="ECO:0000313" key="3">
    <source>
        <dbReference type="EMBL" id="MFC2972127.1"/>
    </source>
</evidence>
<keyword evidence="1" id="KW-0732">Signal</keyword>
<protein>
    <submittedName>
        <fullName evidence="3">DUF4426 domain-containing protein</fullName>
    </submittedName>
</protein>
<feature type="chain" id="PRO_5045455466" evidence="1">
    <location>
        <begin position="20"/>
        <end position="137"/>
    </location>
</feature>
<evidence type="ECO:0000259" key="2">
    <source>
        <dbReference type="Pfam" id="PF14467"/>
    </source>
</evidence>
<feature type="domain" description="DUF4426" evidence="2">
    <location>
        <begin position="22"/>
        <end position="136"/>
    </location>
</feature>
<evidence type="ECO:0000256" key="1">
    <source>
        <dbReference type="SAM" id="SignalP"/>
    </source>
</evidence>
<keyword evidence="4" id="KW-1185">Reference proteome</keyword>
<dbReference type="EMBL" id="JBHRSJ010000012">
    <property type="protein sequence ID" value="MFC2972127.1"/>
    <property type="molecule type" value="Genomic_DNA"/>
</dbReference>
<dbReference type="Gene3D" id="2.60.40.3340">
    <property type="entry name" value="Domain of unknown function DUF4426"/>
    <property type="match status" value="1"/>
</dbReference>
<sequence length="137" mass="15262">MHRFAMFLFALCLALPAAAERKQTFGDLEVHYSAYNSSFLQPEIASAAGITRGKTLGVLSVSVLKAGKAQPATVKAQMLNLMGQARNLTFREVREGDAIYYLSQFPFSEEKLHFKVDVTSGGQLNTFEFDQEFFPDK</sequence>
<reference evidence="4" key="1">
    <citation type="journal article" date="2019" name="Int. J. Syst. Evol. Microbiol.">
        <title>The Global Catalogue of Microorganisms (GCM) 10K type strain sequencing project: providing services to taxonomists for standard genome sequencing and annotation.</title>
        <authorList>
            <consortium name="The Broad Institute Genomics Platform"/>
            <consortium name="The Broad Institute Genome Sequencing Center for Infectious Disease"/>
            <person name="Wu L."/>
            <person name="Ma J."/>
        </authorList>
    </citation>
    <scope>NUCLEOTIDE SEQUENCE [LARGE SCALE GENOMIC DNA]</scope>
    <source>
        <strain evidence="4">KCTC 62195</strain>
    </source>
</reference>
<gene>
    <name evidence="3" type="ORF">ACFOJE_07875</name>
</gene>
<organism evidence="3 4">
    <name type="scientific">Azotobacter bryophylli</name>
    <dbReference type="NCBI Taxonomy" id="1986537"/>
    <lineage>
        <taxon>Bacteria</taxon>
        <taxon>Pseudomonadati</taxon>
        <taxon>Pseudomonadota</taxon>
        <taxon>Gammaproteobacteria</taxon>
        <taxon>Pseudomonadales</taxon>
        <taxon>Pseudomonadaceae</taxon>
        <taxon>Azotobacter</taxon>
    </lineage>
</organism>
<proteinExistence type="predicted"/>
<dbReference type="Proteomes" id="UP001595457">
    <property type="component" value="Unassembled WGS sequence"/>
</dbReference>
<dbReference type="RefSeq" id="WP_377813756.1">
    <property type="nucleotide sequence ID" value="NZ_JBHRSJ010000012.1"/>
</dbReference>
<feature type="signal peptide" evidence="1">
    <location>
        <begin position="1"/>
        <end position="19"/>
    </location>
</feature>
<evidence type="ECO:0000313" key="4">
    <source>
        <dbReference type="Proteomes" id="UP001595457"/>
    </source>
</evidence>
<dbReference type="Pfam" id="PF14467">
    <property type="entry name" value="DUF4426"/>
    <property type="match status" value="1"/>
</dbReference>
<comment type="caution">
    <text evidence="3">The sequence shown here is derived from an EMBL/GenBank/DDBJ whole genome shotgun (WGS) entry which is preliminary data.</text>
</comment>
<dbReference type="InterPro" id="IPR025218">
    <property type="entry name" value="DUF4426"/>
</dbReference>
<name>A0ABV7ATQ3_9GAMM</name>